<keyword evidence="2" id="KW-1185">Reference proteome</keyword>
<evidence type="ECO:0000313" key="2">
    <source>
        <dbReference type="Proteomes" id="UP000784294"/>
    </source>
</evidence>
<dbReference type="EMBL" id="CAAALY010063232">
    <property type="protein sequence ID" value="VEL23672.1"/>
    <property type="molecule type" value="Genomic_DNA"/>
</dbReference>
<organism evidence="1 2">
    <name type="scientific">Protopolystoma xenopodis</name>
    <dbReference type="NCBI Taxonomy" id="117903"/>
    <lineage>
        <taxon>Eukaryota</taxon>
        <taxon>Metazoa</taxon>
        <taxon>Spiralia</taxon>
        <taxon>Lophotrochozoa</taxon>
        <taxon>Platyhelminthes</taxon>
        <taxon>Monogenea</taxon>
        <taxon>Polyopisthocotylea</taxon>
        <taxon>Polystomatidea</taxon>
        <taxon>Polystomatidae</taxon>
        <taxon>Protopolystoma</taxon>
    </lineage>
</organism>
<dbReference type="Proteomes" id="UP000784294">
    <property type="component" value="Unassembled WGS sequence"/>
</dbReference>
<evidence type="ECO:0000313" key="1">
    <source>
        <dbReference type="EMBL" id="VEL23672.1"/>
    </source>
</evidence>
<comment type="caution">
    <text evidence="1">The sequence shown here is derived from an EMBL/GenBank/DDBJ whole genome shotgun (WGS) entry which is preliminary data.</text>
</comment>
<dbReference type="AlphaFoldDB" id="A0A3S4ZZI1"/>
<accession>A0A3S4ZZI1</accession>
<protein>
    <submittedName>
        <fullName evidence="1">Uncharacterized protein</fullName>
    </submittedName>
</protein>
<reference evidence="1" key="1">
    <citation type="submission" date="2018-11" db="EMBL/GenBank/DDBJ databases">
        <authorList>
            <consortium name="Pathogen Informatics"/>
        </authorList>
    </citation>
    <scope>NUCLEOTIDE SEQUENCE</scope>
</reference>
<proteinExistence type="predicted"/>
<name>A0A3S4ZZI1_9PLAT</name>
<gene>
    <name evidence="1" type="ORF">PXEA_LOCUS17112</name>
</gene>
<sequence length="136" mass="15891">MGCFLTSYFIASLREIERKERRTNGYQILLDQEETKVKEANEVALKRQRQKDWANALDAQVLFNRQRLRFYKNEGINEYSASKDKIEGQPLNVPNNSCYDEISKPIDDHASIWRLSQRVRDASSVPPWTGSLIRQV</sequence>